<dbReference type="PROSITE" id="PS51257">
    <property type="entry name" value="PROKAR_LIPOPROTEIN"/>
    <property type="match status" value="1"/>
</dbReference>
<reference evidence="2" key="1">
    <citation type="submission" date="2018-05" db="EMBL/GenBank/DDBJ databases">
        <authorList>
            <person name="Lanie J.A."/>
            <person name="Ng W.-L."/>
            <person name="Kazmierczak K.M."/>
            <person name="Andrzejewski T.M."/>
            <person name="Davidsen T.M."/>
            <person name="Wayne K.J."/>
            <person name="Tettelin H."/>
            <person name="Glass J.I."/>
            <person name="Rusch D."/>
            <person name="Podicherti R."/>
            <person name="Tsui H.-C.T."/>
            <person name="Winkler M.E."/>
        </authorList>
    </citation>
    <scope>NUCLEOTIDE SEQUENCE</scope>
</reference>
<protein>
    <submittedName>
        <fullName evidence="2">Uncharacterized protein</fullName>
    </submittedName>
</protein>
<gene>
    <name evidence="2" type="ORF">METZ01_LOCUS378812</name>
</gene>
<feature type="transmembrane region" description="Helical" evidence="1">
    <location>
        <begin position="12"/>
        <end position="35"/>
    </location>
</feature>
<name>A0A382TX05_9ZZZZ</name>
<evidence type="ECO:0000256" key="1">
    <source>
        <dbReference type="SAM" id="Phobius"/>
    </source>
</evidence>
<sequence length="59" mass="6777">MPLVSRFNPFLARWLNFASYSVVLGCSVMALMTVLENGRWHYEMGGWAPPWGIEYVIDP</sequence>
<feature type="non-terminal residue" evidence="2">
    <location>
        <position position="59"/>
    </location>
</feature>
<dbReference type="EMBL" id="UINC01139422">
    <property type="protein sequence ID" value="SVD25958.1"/>
    <property type="molecule type" value="Genomic_DNA"/>
</dbReference>
<accession>A0A382TX05</accession>
<keyword evidence="1" id="KW-1133">Transmembrane helix</keyword>
<organism evidence="2">
    <name type="scientific">marine metagenome</name>
    <dbReference type="NCBI Taxonomy" id="408172"/>
    <lineage>
        <taxon>unclassified sequences</taxon>
        <taxon>metagenomes</taxon>
        <taxon>ecological metagenomes</taxon>
    </lineage>
</organism>
<evidence type="ECO:0000313" key="2">
    <source>
        <dbReference type="EMBL" id="SVD25958.1"/>
    </source>
</evidence>
<keyword evidence="1" id="KW-0812">Transmembrane</keyword>
<keyword evidence="1" id="KW-0472">Membrane</keyword>
<proteinExistence type="predicted"/>
<dbReference type="AlphaFoldDB" id="A0A382TX05"/>